<dbReference type="InterPro" id="IPR011009">
    <property type="entry name" value="Kinase-like_dom_sf"/>
</dbReference>
<feature type="compositionally biased region" description="Basic and acidic residues" evidence="1">
    <location>
        <begin position="731"/>
        <end position="740"/>
    </location>
</feature>
<dbReference type="PANTHER" id="PTHR38248:SF2">
    <property type="entry name" value="FUNK1 11"/>
    <property type="match status" value="1"/>
</dbReference>
<feature type="domain" description="Fungal-type protein kinase" evidence="2">
    <location>
        <begin position="168"/>
        <end position="255"/>
    </location>
</feature>
<dbReference type="SUPFAM" id="SSF56112">
    <property type="entry name" value="Protein kinase-like (PK-like)"/>
    <property type="match status" value="1"/>
</dbReference>
<organism evidence="3">
    <name type="scientific">Ganoderma boninense</name>
    <dbReference type="NCBI Taxonomy" id="34458"/>
    <lineage>
        <taxon>Eukaryota</taxon>
        <taxon>Fungi</taxon>
        <taxon>Dikarya</taxon>
        <taxon>Basidiomycota</taxon>
        <taxon>Agaricomycotina</taxon>
        <taxon>Agaricomycetes</taxon>
        <taxon>Polyporales</taxon>
        <taxon>Polyporaceae</taxon>
        <taxon>Ganoderma</taxon>
    </lineage>
</organism>
<accession>A0A5K1K774</accession>
<sequence length="801" mass="89691">MHSRFHQLGVQAFNALLPGSSPTASDQARFFSPEITNQGMSERAIGIELQDYQAKGNHNKRSNTVNDIGIYVDTEAARRVTTLTSQDVIKSKLTREELATGDFGHDTQADDGESEERPPLSVTDASDDDVAGSADNFEDEEEDVPLGPSIDVAEGKPCIRMGPKGESGLGQLRNYMHNLCAAQHRLFCYGFYVQWRWARLLYFDRTGALVSEPFDWTTPSSPLHDFVWKFAHMTPERRGYDPTAQEASYDEKAEVFMAARSESLPVAIQPYIQKAFLWNDKPADHSGKDRLVWGLDEAPIHRLTVTSAPPSPDDVFPDSAPTPPTADALDTSEHVPYSWRPLVPGQARPEHLVYERLRTGGVAYCIATLVCGGDVGGPMQQTTETHSYFPESERPVPRVHYRIVTEEIGLPLTEFANFGELNTVFLDAVLGHYTAWEKAGILHRDISVGNILIHPVTRRGILIDWDLSRLRSGLEQGPVEPDRTGTWQFRSALSLAFPRKPYRLSDDIESFVHTYRWIVLRFHKTSVPDLRTFVQTEFEHSTRTVLPGVRLGGQQKLITMSVSESTFHVRDNARLQGLLDELAAGCFSHYRQIDQGRMEELYGVPFEDPQPPSQSEPAFEPELAPAEDSDLDNSDAFNDMMNRMMQALPSTPVPGERVPEVVQPLHYGLQPLADPCDVNGFLSVHVSLANAFRKWKRNVAPRQEDQFLLRFAQDLPDSVVNTASRGVESMSRSETHDSKEQFPSSSSSSSNNRRKKRRRNEDDGDEAGTATPASEGDDATTRSCPTEVQVPKRQKKTRTRV</sequence>
<evidence type="ECO:0000259" key="2">
    <source>
        <dbReference type="Pfam" id="PF17667"/>
    </source>
</evidence>
<dbReference type="PROSITE" id="PS00109">
    <property type="entry name" value="PROTEIN_KINASE_TYR"/>
    <property type="match status" value="1"/>
</dbReference>
<feature type="region of interest" description="Disordered" evidence="1">
    <location>
        <begin position="724"/>
        <end position="801"/>
    </location>
</feature>
<reference evidence="3" key="1">
    <citation type="submission" date="2019-10" db="EMBL/GenBank/DDBJ databases">
        <authorList>
            <person name="Nor Muhammad N."/>
        </authorList>
    </citation>
    <scope>NUCLEOTIDE SEQUENCE</scope>
</reference>
<dbReference type="Gene3D" id="1.10.510.10">
    <property type="entry name" value="Transferase(Phosphotransferase) domain 1"/>
    <property type="match status" value="1"/>
</dbReference>
<feature type="region of interest" description="Disordered" evidence="1">
    <location>
        <begin position="604"/>
        <end position="629"/>
    </location>
</feature>
<dbReference type="InterPro" id="IPR040976">
    <property type="entry name" value="Pkinase_fungal"/>
</dbReference>
<evidence type="ECO:0000313" key="3">
    <source>
        <dbReference type="EMBL" id="VWP01996.1"/>
    </source>
</evidence>
<dbReference type="Pfam" id="PF17667">
    <property type="entry name" value="Pkinase_fungal"/>
    <property type="match status" value="2"/>
</dbReference>
<name>A0A5K1K774_9APHY</name>
<evidence type="ECO:0000256" key="1">
    <source>
        <dbReference type="SAM" id="MobiDB-lite"/>
    </source>
</evidence>
<feature type="compositionally biased region" description="Basic and acidic residues" evidence="1">
    <location>
        <begin position="99"/>
        <end position="108"/>
    </location>
</feature>
<dbReference type="InterPro" id="IPR008266">
    <property type="entry name" value="Tyr_kinase_AS"/>
</dbReference>
<dbReference type="AlphaFoldDB" id="A0A5K1K774"/>
<feature type="domain" description="Fungal-type protein kinase" evidence="2">
    <location>
        <begin position="390"/>
        <end position="519"/>
    </location>
</feature>
<feature type="region of interest" description="Disordered" evidence="1">
    <location>
        <begin position="99"/>
        <end position="158"/>
    </location>
</feature>
<dbReference type="GO" id="GO:0004672">
    <property type="term" value="F:protein kinase activity"/>
    <property type="evidence" value="ECO:0007669"/>
    <property type="project" value="InterPro"/>
</dbReference>
<dbReference type="PANTHER" id="PTHR38248">
    <property type="entry name" value="FUNK1 6"/>
    <property type="match status" value="1"/>
</dbReference>
<protein>
    <recommendedName>
        <fullName evidence="2">Fungal-type protein kinase domain-containing protein</fullName>
    </recommendedName>
</protein>
<proteinExistence type="predicted"/>
<feature type="region of interest" description="Disordered" evidence="1">
    <location>
        <begin position="304"/>
        <end position="331"/>
    </location>
</feature>
<feature type="compositionally biased region" description="Basic residues" evidence="1">
    <location>
        <begin position="792"/>
        <end position="801"/>
    </location>
</feature>
<gene>
    <name evidence="3" type="primary">I1RI73</name>
</gene>
<feature type="compositionally biased region" description="Acidic residues" evidence="1">
    <location>
        <begin position="125"/>
        <end position="144"/>
    </location>
</feature>
<dbReference type="EMBL" id="LR729844">
    <property type="protein sequence ID" value="VWP01996.1"/>
    <property type="molecule type" value="Genomic_DNA"/>
</dbReference>